<keyword evidence="7" id="KW-1185">Reference proteome</keyword>
<name>A0A813Z4I4_ADIRI</name>
<dbReference type="GO" id="GO:0008270">
    <property type="term" value="F:zinc ion binding"/>
    <property type="evidence" value="ECO:0007669"/>
    <property type="project" value="UniProtKB-KW"/>
</dbReference>
<protein>
    <recommendedName>
        <fullName evidence="8">VWFA domain-containing protein</fullName>
    </recommendedName>
</protein>
<feature type="domain" description="RING-type" evidence="4">
    <location>
        <begin position="595"/>
        <end position="634"/>
    </location>
</feature>
<dbReference type="Pfam" id="PF13920">
    <property type="entry name" value="zf-C3HC4_3"/>
    <property type="match status" value="1"/>
</dbReference>
<dbReference type="EMBL" id="CAJNOR010000369">
    <property type="protein sequence ID" value="CAF0893426.1"/>
    <property type="molecule type" value="Genomic_DNA"/>
</dbReference>
<dbReference type="PANTHER" id="PTHR10579">
    <property type="entry name" value="CALCIUM-ACTIVATED CHLORIDE CHANNEL REGULATOR"/>
    <property type="match status" value="1"/>
</dbReference>
<evidence type="ECO:0000256" key="1">
    <source>
        <dbReference type="ARBA" id="ARBA00022771"/>
    </source>
</evidence>
<reference evidence="6" key="1">
    <citation type="submission" date="2021-02" db="EMBL/GenBank/DDBJ databases">
        <authorList>
            <person name="Nowell W R."/>
        </authorList>
    </citation>
    <scope>NUCLEOTIDE SEQUENCE</scope>
</reference>
<dbReference type="SUPFAM" id="SSF57850">
    <property type="entry name" value="RING/U-box"/>
    <property type="match status" value="1"/>
</dbReference>
<dbReference type="Gene3D" id="3.30.40.10">
    <property type="entry name" value="Zinc/RING finger domain, C3HC4 (zinc finger)"/>
    <property type="match status" value="1"/>
</dbReference>
<dbReference type="Gene3D" id="3.40.50.410">
    <property type="entry name" value="von Willebrand factor, type A domain"/>
    <property type="match status" value="1"/>
</dbReference>
<comment type="caution">
    <text evidence="6">The sequence shown here is derived from an EMBL/GenBank/DDBJ whole genome shotgun (WGS) entry which is preliminary data.</text>
</comment>
<dbReference type="CDD" id="cd00198">
    <property type="entry name" value="vWFA"/>
    <property type="match status" value="1"/>
</dbReference>
<dbReference type="Pfam" id="PF13519">
    <property type="entry name" value="VWA_2"/>
    <property type="match status" value="1"/>
</dbReference>
<evidence type="ECO:0008006" key="8">
    <source>
        <dbReference type="Google" id="ProtNLM"/>
    </source>
</evidence>
<feature type="domain" description="VWFA" evidence="5">
    <location>
        <begin position="125"/>
        <end position="318"/>
    </location>
</feature>
<dbReference type="Proteomes" id="UP000663828">
    <property type="component" value="Unassembled WGS sequence"/>
</dbReference>
<evidence type="ECO:0000259" key="4">
    <source>
        <dbReference type="PROSITE" id="PS50089"/>
    </source>
</evidence>
<dbReference type="InterPro" id="IPR002035">
    <property type="entry name" value="VWF_A"/>
</dbReference>
<dbReference type="SUPFAM" id="SSF53300">
    <property type="entry name" value="vWA-like"/>
    <property type="match status" value="1"/>
</dbReference>
<evidence type="ECO:0000256" key="2">
    <source>
        <dbReference type="ARBA" id="ARBA00022833"/>
    </source>
</evidence>
<keyword evidence="1 3" id="KW-0863">Zinc-finger</keyword>
<dbReference type="InterPro" id="IPR051266">
    <property type="entry name" value="CLCR"/>
</dbReference>
<evidence type="ECO:0000313" key="6">
    <source>
        <dbReference type="EMBL" id="CAF0893426.1"/>
    </source>
</evidence>
<sequence>MARTKQTARKSTGGKAPRKSAVFCAYAARKQAAAKQQGKQEVTEAELEAAAPVSVNYDVSYESSFYAHHFAAQPTTIDLFRPSFGVATTVNPLENGAQARERWLSVNFNSCLDGPGVRTYRSQLHLVITLDISGSMSDRFEGEPGKTKLQIAQQSLLTLLKQLGPNDALGIVLFNNVATVLQPIEKISSMDKKQLEEKILKLRANGGTAISRAIEAASNLYNKETDAKGLKDDNNLISRRIFFLTDMEVSHDDGQTFLERIRRNAQDQTIWSTVVGVGLDLGAEVIQSVSRTIGCNYCNVRSARTFDELMNSEFHYTVTPIGFNIEIALSGERYKFEQGYGSPEVHQLQDPVEVRPSIKLITEFPSPMNDKNEVRGGCLLFRIIDTKIADDTTEKFKINTSWDTISGIRQTDEQEFEFSNTVDSFTHSGIQKAILLTRYTAFMKRYLKLRQASATPEIIDEYQSMRRQFPRLVEYFKNEMTVLNDESLNEEEYKHLLDIAQQDDIPLNESLVLPPPVVTTTVVAAATTAVTNNPVVVERKTLPSLDTLPRRDLQTLAKRHSIKGNLKTEDLLTKLTDTLANKPTTTKTDGTDDVCCICLTNNSSVILLPCAHQCLCNDCATKQEDELQKCPICRQDILHGTTPTVKRQRTT</sequence>
<evidence type="ECO:0000313" key="7">
    <source>
        <dbReference type="Proteomes" id="UP000663828"/>
    </source>
</evidence>
<keyword evidence="1 3" id="KW-0479">Metal-binding</keyword>
<organism evidence="6 7">
    <name type="scientific">Adineta ricciae</name>
    <name type="common">Rotifer</name>
    <dbReference type="NCBI Taxonomy" id="249248"/>
    <lineage>
        <taxon>Eukaryota</taxon>
        <taxon>Metazoa</taxon>
        <taxon>Spiralia</taxon>
        <taxon>Gnathifera</taxon>
        <taxon>Rotifera</taxon>
        <taxon>Eurotatoria</taxon>
        <taxon>Bdelloidea</taxon>
        <taxon>Adinetida</taxon>
        <taxon>Adinetidae</taxon>
        <taxon>Adineta</taxon>
    </lineage>
</organism>
<dbReference type="InterPro" id="IPR001841">
    <property type="entry name" value="Znf_RING"/>
</dbReference>
<dbReference type="PROSITE" id="PS50234">
    <property type="entry name" value="VWFA"/>
    <property type="match status" value="1"/>
</dbReference>
<dbReference type="SMART" id="SM00327">
    <property type="entry name" value="VWA"/>
    <property type="match status" value="1"/>
</dbReference>
<accession>A0A813Z4I4</accession>
<dbReference type="SMART" id="SM00184">
    <property type="entry name" value="RING"/>
    <property type="match status" value="1"/>
</dbReference>
<evidence type="ECO:0000259" key="5">
    <source>
        <dbReference type="PROSITE" id="PS50234"/>
    </source>
</evidence>
<dbReference type="AlphaFoldDB" id="A0A813Z4I4"/>
<proteinExistence type="predicted"/>
<dbReference type="PANTHER" id="PTHR10579:SF43">
    <property type="entry name" value="ZINC FINGER (C3HC4-TYPE RING FINGER) FAMILY PROTEIN"/>
    <property type="match status" value="1"/>
</dbReference>
<gene>
    <name evidence="6" type="ORF">XAT740_LOCUS7634</name>
</gene>
<dbReference type="InterPro" id="IPR013083">
    <property type="entry name" value="Znf_RING/FYVE/PHD"/>
</dbReference>
<dbReference type="InterPro" id="IPR036465">
    <property type="entry name" value="vWFA_dom_sf"/>
</dbReference>
<evidence type="ECO:0000256" key="3">
    <source>
        <dbReference type="PROSITE-ProRule" id="PRU00175"/>
    </source>
</evidence>
<keyword evidence="2" id="KW-0862">Zinc</keyword>
<dbReference type="PROSITE" id="PS50089">
    <property type="entry name" value="ZF_RING_2"/>
    <property type="match status" value="1"/>
</dbReference>